<feature type="signal peptide" evidence="1">
    <location>
        <begin position="1"/>
        <end position="24"/>
    </location>
</feature>
<dbReference type="OrthoDB" id="5287949at2"/>
<feature type="chain" id="PRO_5014830208" evidence="1">
    <location>
        <begin position="25"/>
        <end position="655"/>
    </location>
</feature>
<keyword evidence="1" id="KW-0732">Signal</keyword>
<dbReference type="EMBL" id="CP018799">
    <property type="protein sequence ID" value="ATX78589.1"/>
    <property type="molecule type" value="Genomic_DNA"/>
</dbReference>
<dbReference type="Gene3D" id="1.25.40.10">
    <property type="entry name" value="Tetratricopeptide repeat domain"/>
    <property type="match status" value="3"/>
</dbReference>
<dbReference type="KEGG" id="maes:Ga0123461_0136"/>
<dbReference type="RefSeq" id="WP_100276585.1">
    <property type="nucleotide sequence ID" value="NZ_CP018799.1"/>
</dbReference>
<gene>
    <name evidence="2" type="ORF">Ga0123461_0136</name>
</gene>
<accession>A0A2K8KXL7</accession>
<proteinExistence type="predicted"/>
<keyword evidence="3" id="KW-1185">Reference proteome</keyword>
<organism evidence="2 3">
    <name type="scientific">Mariprofundus aestuarium</name>
    <dbReference type="NCBI Taxonomy" id="1921086"/>
    <lineage>
        <taxon>Bacteria</taxon>
        <taxon>Pseudomonadati</taxon>
        <taxon>Pseudomonadota</taxon>
        <taxon>Candidatius Mariprofundia</taxon>
        <taxon>Mariprofundales</taxon>
        <taxon>Mariprofundaceae</taxon>
        <taxon>Mariprofundus</taxon>
    </lineage>
</organism>
<dbReference type="AlphaFoldDB" id="A0A2K8KXL7"/>
<dbReference type="Pfam" id="PF13174">
    <property type="entry name" value="TPR_6"/>
    <property type="match status" value="1"/>
</dbReference>
<protein>
    <submittedName>
        <fullName evidence="2">Tetratricopeptide repeat-containing protein</fullName>
    </submittedName>
</protein>
<dbReference type="InterPro" id="IPR011990">
    <property type="entry name" value="TPR-like_helical_dom_sf"/>
</dbReference>
<evidence type="ECO:0000256" key="1">
    <source>
        <dbReference type="SAM" id="SignalP"/>
    </source>
</evidence>
<evidence type="ECO:0000313" key="3">
    <source>
        <dbReference type="Proteomes" id="UP000231701"/>
    </source>
</evidence>
<dbReference type="InterPro" id="IPR019734">
    <property type="entry name" value="TPR_rpt"/>
</dbReference>
<name>A0A2K8KXL7_MARES</name>
<dbReference type="SUPFAM" id="SSF48452">
    <property type="entry name" value="TPR-like"/>
    <property type="match status" value="1"/>
</dbReference>
<evidence type="ECO:0000313" key="2">
    <source>
        <dbReference type="EMBL" id="ATX78589.1"/>
    </source>
</evidence>
<sequence>MHSASVLITTILTILILNTGICHAADQSDVNNVRSFVMQGETHRAISLARTLLADTSLSNNQRYELLLLLAESEEKLTTARNYDGAELSIRAYQDLHKEYPQRFEAVKMHWKVAWLSWNQRKYDQADSALQAILQEYPHAPEAKKAALLHARYLIQRSKFQNARGVLFRYFGLGTDVSDLEEAEGFVWLAIIDDADGNSKQAFRNMADAYNHHPGVIEKDPFLYAAYIRLLSQYETRQVQSAHIVRFLKKYAAKPEALDVRLLQADILAEQGDIRGADTIYGILASRYRESAVGKRAYIRHLMQQNRDLTDTEKLKELLDKLSRIVANNQLSEIEIEATLYQARTLVRLGANDPAYLSRATASYAIAASSESPSRFVDAARSEGKELLGRHIQSTLEQKQWLQAVVLWKRYPQIRPEKSQKLAFGIAQAYIRLLDFVHAEEMLERLYTEAANSVWSQRIMLEKARLWADRNDPDGVIKIMQWLAKHEKTLYRQDFLLIAASIQNSQEDASAASQTLANINAGDLTPELRKTYWLTKARINLNLKRWHTAAEAWKQLADASEGDNRWQYLLEQADALIQSKGYIEAETALLQLPESEQKAAWHYAMALCALNTGRWSKAREHLIPLSTSDSDPDYQLRARLLLAQEQADQAKRKYQ</sequence>
<reference evidence="2 3" key="1">
    <citation type="submission" date="2016-12" db="EMBL/GenBank/DDBJ databases">
        <title>Isolation and genomic insights into novel planktonic Zetaproteobacteria from stratified waters of the Chesapeake Bay.</title>
        <authorList>
            <person name="McAllister S.M."/>
            <person name="Kato S."/>
            <person name="Chan C.S."/>
            <person name="Chiu B.K."/>
            <person name="Field E.K."/>
        </authorList>
    </citation>
    <scope>NUCLEOTIDE SEQUENCE [LARGE SCALE GENOMIC DNA]</scope>
    <source>
        <strain evidence="2 3">CP-5</strain>
    </source>
</reference>
<dbReference type="Proteomes" id="UP000231701">
    <property type="component" value="Chromosome"/>
</dbReference>